<evidence type="ECO:0000313" key="3">
    <source>
        <dbReference type="Proteomes" id="UP000184432"/>
    </source>
</evidence>
<keyword evidence="3" id="KW-1185">Reference proteome</keyword>
<feature type="compositionally biased region" description="Basic residues" evidence="1">
    <location>
        <begin position="255"/>
        <end position="266"/>
    </location>
</feature>
<feature type="compositionally biased region" description="Basic residues" evidence="1">
    <location>
        <begin position="210"/>
        <end position="222"/>
    </location>
</feature>
<feature type="region of interest" description="Disordered" evidence="1">
    <location>
        <begin position="205"/>
        <end position="266"/>
    </location>
</feature>
<gene>
    <name evidence="2" type="ORF">SAMN04488508_107148</name>
</gene>
<dbReference type="RefSeq" id="WP_073318060.1">
    <property type="nucleotide sequence ID" value="NZ_FQYP01000007.1"/>
</dbReference>
<dbReference type="AlphaFoldDB" id="A0A1M6I6M1"/>
<proteinExistence type="predicted"/>
<protein>
    <submittedName>
        <fullName evidence="2">Uncharacterized protein</fullName>
    </submittedName>
</protein>
<accession>A0A1M6I6M1</accession>
<feature type="compositionally biased region" description="Low complexity" evidence="1">
    <location>
        <begin position="244"/>
        <end position="254"/>
    </location>
</feature>
<dbReference type="Proteomes" id="UP000184432">
    <property type="component" value="Unassembled WGS sequence"/>
</dbReference>
<dbReference type="EMBL" id="FQYP01000007">
    <property type="protein sequence ID" value="SHJ30060.1"/>
    <property type="molecule type" value="Genomic_DNA"/>
</dbReference>
<dbReference type="OrthoDB" id="7068031at2"/>
<sequence>MPKERLEYEGDFYVPENIVAYTGDLSNNPTVYFKQIMEDGNIKFGHITQTHERDKINIGREMVESDPTYTLENETIDNEYISVERVNNEIIHPSRGPHTVVGPNDNLIRDELAQSITKHKGCKKMYTRDYIQEQMDFIKQEPKIGDQIEQLADLNQELEEIMDQYVDTYPEHTKDLLQMKSELKGKVGNEYFKLVEERKEQKAALEASKNSKKEKKASKTGRKWSFSSFSRAQNKDKKPKEKSNNASKDNQKSNNNKKKRSFSFKR</sequence>
<reference evidence="3" key="1">
    <citation type="submission" date="2016-11" db="EMBL/GenBank/DDBJ databases">
        <authorList>
            <person name="Varghese N."/>
            <person name="Submissions S."/>
        </authorList>
    </citation>
    <scope>NUCLEOTIDE SEQUENCE [LARGE SCALE GENOMIC DNA]</scope>
    <source>
        <strain evidence="3">DSM 22623</strain>
    </source>
</reference>
<feature type="compositionally biased region" description="Basic and acidic residues" evidence="1">
    <location>
        <begin position="233"/>
        <end position="243"/>
    </location>
</feature>
<organism evidence="2 3">
    <name type="scientific">Aquimarina spongiae</name>
    <dbReference type="NCBI Taxonomy" id="570521"/>
    <lineage>
        <taxon>Bacteria</taxon>
        <taxon>Pseudomonadati</taxon>
        <taxon>Bacteroidota</taxon>
        <taxon>Flavobacteriia</taxon>
        <taxon>Flavobacteriales</taxon>
        <taxon>Flavobacteriaceae</taxon>
        <taxon>Aquimarina</taxon>
    </lineage>
</organism>
<name>A0A1M6I6M1_9FLAO</name>
<evidence type="ECO:0000313" key="2">
    <source>
        <dbReference type="EMBL" id="SHJ30060.1"/>
    </source>
</evidence>
<evidence type="ECO:0000256" key="1">
    <source>
        <dbReference type="SAM" id="MobiDB-lite"/>
    </source>
</evidence>
<dbReference type="STRING" id="570521.SAMN04488508_107148"/>